<evidence type="ECO:0000313" key="2">
    <source>
        <dbReference type="EMBL" id="KAH9001488.1"/>
    </source>
</evidence>
<dbReference type="EMBL" id="JAKELL010000001">
    <property type="protein sequence ID" value="KAH9001488.1"/>
    <property type="molecule type" value="Genomic_DNA"/>
</dbReference>
<accession>A0AAD4LR12</accession>
<evidence type="ECO:0000313" key="3">
    <source>
        <dbReference type="Proteomes" id="UP001201163"/>
    </source>
</evidence>
<feature type="region of interest" description="Disordered" evidence="1">
    <location>
        <begin position="1"/>
        <end position="39"/>
    </location>
</feature>
<dbReference type="Proteomes" id="UP001201163">
    <property type="component" value="Unassembled WGS sequence"/>
</dbReference>
<dbReference type="AlphaFoldDB" id="A0AAD4LR12"/>
<reference evidence="2" key="1">
    <citation type="submission" date="2022-01" db="EMBL/GenBank/DDBJ databases">
        <title>Comparative genomics reveals a dynamic genome evolution in the ectomycorrhizal milk-cap (Lactarius) mushrooms.</title>
        <authorList>
            <consortium name="DOE Joint Genome Institute"/>
            <person name="Lebreton A."/>
            <person name="Tang N."/>
            <person name="Kuo A."/>
            <person name="LaButti K."/>
            <person name="Drula E."/>
            <person name="Barry K."/>
            <person name="Clum A."/>
            <person name="Lipzen A."/>
            <person name="Mousain D."/>
            <person name="Ng V."/>
            <person name="Wang R."/>
            <person name="Wang X."/>
            <person name="Dai Y."/>
            <person name="Henrissat B."/>
            <person name="Grigoriev I.V."/>
            <person name="Guerin-Laguette A."/>
            <person name="Yu F."/>
            <person name="Martin F.M."/>
        </authorList>
    </citation>
    <scope>NUCLEOTIDE SEQUENCE</scope>
    <source>
        <strain evidence="2">QP</strain>
    </source>
</reference>
<keyword evidence="3" id="KW-1185">Reference proteome</keyword>
<comment type="caution">
    <text evidence="2">The sequence shown here is derived from an EMBL/GenBank/DDBJ whole genome shotgun (WGS) entry which is preliminary data.</text>
</comment>
<feature type="compositionally biased region" description="Polar residues" evidence="1">
    <location>
        <begin position="1"/>
        <end position="26"/>
    </location>
</feature>
<sequence length="232" mass="26788">MSSRLASFRAPSTPSSSPVKNPQSPRSPHAARSTESTYHRKLRASLQELRATCRTWDDLVRKDGLKAVRELVDARTDLDNMLTLVPEGEQPRSLLVGPKLSYMDERIATIDLVISKLRKQFQKMSSIIDDMEALLADAHRTKGWLWVCSEPMWTTWPMEKFVTSASDILWPYRRSLELHVELLDTLRTHDVSFETSRKAANTWVEQPCLEDDSWDAKWEALCEVEVDRWDSR</sequence>
<organism evidence="2 3">
    <name type="scientific">Lactarius akahatsu</name>
    <dbReference type="NCBI Taxonomy" id="416441"/>
    <lineage>
        <taxon>Eukaryota</taxon>
        <taxon>Fungi</taxon>
        <taxon>Dikarya</taxon>
        <taxon>Basidiomycota</taxon>
        <taxon>Agaricomycotina</taxon>
        <taxon>Agaricomycetes</taxon>
        <taxon>Russulales</taxon>
        <taxon>Russulaceae</taxon>
        <taxon>Lactarius</taxon>
    </lineage>
</organism>
<proteinExistence type="predicted"/>
<gene>
    <name evidence="2" type="ORF">EDB92DRAFT_1826951</name>
</gene>
<feature type="non-terminal residue" evidence="2">
    <location>
        <position position="1"/>
    </location>
</feature>
<name>A0AAD4LR12_9AGAM</name>
<protein>
    <submittedName>
        <fullName evidence="2">Uncharacterized protein</fullName>
    </submittedName>
</protein>
<evidence type="ECO:0000256" key="1">
    <source>
        <dbReference type="SAM" id="MobiDB-lite"/>
    </source>
</evidence>